<evidence type="ECO:0000259" key="1">
    <source>
        <dbReference type="PROSITE" id="PS51725"/>
    </source>
</evidence>
<dbReference type="GO" id="GO:0004497">
    <property type="term" value="F:monooxygenase activity"/>
    <property type="evidence" value="ECO:0007669"/>
    <property type="project" value="UniProtKB-KW"/>
</dbReference>
<dbReference type="RefSeq" id="WP_377317970.1">
    <property type="nucleotide sequence ID" value="NZ_JBHSNF010000001.1"/>
</dbReference>
<comment type="caution">
    <text evidence="2">The sequence shown here is derived from an EMBL/GenBank/DDBJ whole genome shotgun (WGS) entry which is preliminary data.</text>
</comment>
<gene>
    <name evidence="2" type="ORF">ACFPPA_05300</name>
</gene>
<dbReference type="Pfam" id="PF03992">
    <property type="entry name" value="ABM"/>
    <property type="match status" value="1"/>
</dbReference>
<accession>A0ABW0QLJ8</accession>
<proteinExistence type="predicted"/>
<dbReference type="EMBL" id="JBHSNF010000001">
    <property type="protein sequence ID" value="MFC5525154.1"/>
    <property type="molecule type" value="Genomic_DNA"/>
</dbReference>
<organism evidence="2 3">
    <name type="scientific">Rhodanobacter ginsengisoli</name>
    <dbReference type="NCBI Taxonomy" id="418646"/>
    <lineage>
        <taxon>Bacteria</taxon>
        <taxon>Pseudomonadati</taxon>
        <taxon>Pseudomonadota</taxon>
        <taxon>Gammaproteobacteria</taxon>
        <taxon>Lysobacterales</taxon>
        <taxon>Rhodanobacteraceae</taxon>
        <taxon>Rhodanobacter</taxon>
    </lineage>
</organism>
<feature type="domain" description="ABM" evidence="1">
    <location>
        <begin position="5"/>
        <end position="99"/>
    </location>
</feature>
<sequence length="104" mass="12186">MNDGYTCLWEFTVAQAARAEFERHYGEDGSWVRLFRQSPGFIGTILLRDRNVEGRYLTVDRWRSEAAYRAFRTDFAPQYHQLDIACERLTETETSLGEFHESVA</sequence>
<keyword evidence="2" id="KW-0560">Oxidoreductase</keyword>
<dbReference type="Proteomes" id="UP001596114">
    <property type="component" value="Unassembled WGS sequence"/>
</dbReference>
<reference evidence="3" key="1">
    <citation type="journal article" date="2019" name="Int. J. Syst. Evol. Microbiol.">
        <title>The Global Catalogue of Microorganisms (GCM) 10K type strain sequencing project: providing services to taxonomists for standard genome sequencing and annotation.</title>
        <authorList>
            <consortium name="The Broad Institute Genomics Platform"/>
            <consortium name="The Broad Institute Genome Sequencing Center for Infectious Disease"/>
            <person name="Wu L."/>
            <person name="Ma J."/>
        </authorList>
    </citation>
    <scope>NUCLEOTIDE SEQUENCE [LARGE SCALE GENOMIC DNA]</scope>
    <source>
        <strain evidence="3">CGMCC 1.16619</strain>
    </source>
</reference>
<keyword evidence="2" id="KW-0503">Monooxygenase</keyword>
<dbReference type="InterPro" id="IPR007138">
    <property type="entry name" value="ABM_dom"/>
</dbReference>
<name>A0ABW0QLJ8_9GAMM</name>
<evidence type="ECO:0000313" key="3">
    <source>
        <dbReference type="Proteomes" id="UP001596114"/>
    </source>
</evidence>
<dbReference type="SUPFAM" id="SSF54909">
    <property type="entry name" value="Dimeric alpha+beta barrel"/>
    <property type="match status" value="1"/>
</dbReference>
<dbReference type="InterPro" id="IPR011008">
    <property type="entry name" value="Dimeric_a/b-barrel"/>
</dbReference>
<dbReference type="PROSITE" id="PS51725">
    <property type="entry name" value="ABM"/>
    <property type="match status" value="1"/>
</dbReference>
<keyword evidence="3" id="KW-1185">Reference proteome</keyword>
<dbReference type="Gene3D" id="3.30.70.100">
    <property type="match status" value="1"/>
</dbReference>
<dbReference type="EC" id="1.14.-.-" evidence="2"/>
<protein>
    <submittedName>
        <fullName evidence="2">Antibiotic biosynthesis monooxygenase family protein</fullName>
        <ecNumber evidence="2">1.14.-.-</ecNumber>
    </submittedName>
</protein>
<evidence type="ECO:0000313" key="2">
    <source>
        <dbReference type="EMBL" id="MFC5525154.1"/>
    </source>
</evidence>